<dbReference type="GO" id="GO:0005634">
    <property type="term" value="C:nucleus"/>
    <property type="evidence" value="ECO:0007669"/>
    <property type="project" value="TreeGrafter"/>
</dbReference>
<dbReference type="PANTHER" id="PTHR13271:SF147">
    <property type="entry name" value="PROTEIN-LYSINE N-METHYLTRANSFERASE EFM1-RELATED"/>
    <property type="match status" value="1"/>
</dbReference>
<dbReference type="Gene3D" id="3.90.1410.10">
    <property type="entry name" value="set domain protein methyltransferase, domain 1"/>
    <property type="match status" value="1"/>
</dbReference>
<dbReference type="CDD" id="cd19180">
    <property type="entry name" value="SET_SpSET10-like"/>
    <property type="match status" value="1"/>
</dbReference>
<protein>
    <recommendedName>
        <fullName evidence="3">SET domain-containing protein</fullName>
    </recommendedName>
</protein>
<comment type="caution">
    <text evidence="1">The sequence shown here is derived from an EMBL/GenBank/DDBJ whole genome shotgun (WGS) entry which is preliminary data.</text>
</comment>
<evidence type="ECO:0008006" key="3">
    <source>
        <dbReference type="Google" id="ProtNLM"/>
    </source>
</evidence>
<accession>A0AAD4QSI5</accession>
<dbReference type="SUPFAM" id="SSF82199">
    <property type="entry name" value="SET domain"/>
    <property type="match status" value="1"/>
</dbReference>
<proteinExistence type="predicted"/>
<evidence type="ECO:0000313" key="1">
    <source>
        <dbReference type="EMBL" id="KAI0306871.1"/>
    </source>
</evidence>
<dbReference type="InterPro" id="IPR050600">
    <property type="entry name" value="SETD3_SETD6_MTase"/>
</dbReference>
<name>A0AAD4QSI5_9AGAM</name>
<gene>
    <name evidence="1" type="ORF">B0F90DRAFT_1622711</name>
</gene>
<dbReference type="EMBL" id="WTXG01000002">
    <property type="protein sequence ID" value="KAI0306871.1"/>
    <property type="molecule type" value="Genomic_DNA"/>
</dbReference>
<keyword evidence="2" id="KW-1185">Reference proteome</keyword>
<dbReference type="AlphaFoldDB" id="A0AAD4QSI5"/>
<sequence length="421" mass="46581">MSSTPPEPENARLFKEWLTFHGGYFHPNARYSSVPSGLSIVASEAIEPDTTIVTCPFSIIITPLFAKGALVPLMQDTSMLERWTERQLVIVYICFHWIVNPELYETLVHSPYLNTLPSSNQLKTPLHFTSEEFDALKGTNLYGATIDRRRGWEVEWEQCLADVSTVNVLWGKEFTWKRYLTASTYLSSRAFPSTLLSPSPSLIQTPDSYPILVPGVDSLNHARAQPVSWFVAYPPSSTTESRGNMSLITHIPLKKGAEVLNNYGAKPNSELLLGYGFTLPANPDDTIVLKIGGVGESGAARHEIGRGARGAASVWDAIMDAIKSREDEEDEVPEWQIILDSADMLRSMTEALLACLPNVPVSGVLRADVAEMMGHYVLGQKEVLQDLIEYANKRETGGIEMARHEGIVIQLEGNVSEGETQ</sequence>
<dbReference type="GO" id="GO:0016279">
    <property type="term" value="F:protein-lysine N-methyltransferase activity"/>
    <property type="evidence" value="ECO:0007669"/>
    <property type="project" value="InterPro"/>
</dbReference>
<dbReference type="InterPro" id="IPR046341">
    <property type="entry name" value="SET_dom_sf"/>
</dbReference>
<dbReference type="Proteomes" id="UP001203297">
    <property type="component" value="Unassembled WGS sequence"/>
</dbReference>
<evidence type="ECO:0000313" key="2">
    <source>
        <dbReference type="Proteomes" id="UP001203297"/>
    </source>
</evidence>
<dbReference type="InterPro" id="IPR044432">
    <property type="entry name" value="Set10/Efm1_SET"/>
</dbReference>
<reference evidence="1" key="1">
    <citation type="journal article" date="2022" name="New Phytol.">
        <title>Evolutionary transition to the ectomycorrhizal habit in the genomes of a hyperdiverse lineage of mushroom-forming fungi.</title>
        <authorList>
            <person name="Looney B."/>
            <person name="Miyauchi S."/>
            <person name="Morin E."/>
            <person name="Drula E."/>
            <person name="Courty P.E."/>
            <person name="Kohler A."/>
            <person name="Kuo A."/>
            <person name="LaButti K."/>
            <person name="Pangilinan J."/>
            <person name="Lipzen A."/>
            <person name="Riley R."/>
            <person name="Andreopoulos W."/>
            <person name="He G."/>
            <person name="Johnson J."/>
            <person name="Nolan M."/>
            <person name="Tritt A."/>
            <person name="Barry K.W."/>
            <person name="Grigoriev I.V."/>
            <person name="Nagy L.G."/>
            <person name="Hibbett D."/>
            <person name="Henrissat B."/>
            <person name="Matheny P.B."/>
            <person name="Labbe J."/>
            <person name="Martin F.M."/>
        </authorList>
    </citation>
    <scope>NUCLEOTIDE SEQUENCE</scope>
    <source>
        <strain evidence="1">BPL690</strain>
    </source>
</reference>
<dbReference type="PANTHER" id="PTHR13271">
    <property type="entry name" value="UNCHARACTERIZED PUTATIVE METHYLTRANSFERASE"/>
    <property type="match status" value="1"/>
</dbReference>
<organism evidence="1 2">
    <name type="scientific">Multifurca ochricompacta</name>
    <dbReference type="NCBI Taxonomy" id="376703"/>
    <lineage>
        <taxon>Eukaryota</taxon>
        <taxon>Fungi</taxon>
        <taxon>Dikarya</taxon>
        <taxon>Basidiomycota</taxon>
        <taxon>Agaricomycotina</taxon>
        <taxon>Agaricomycetes</taxon>
        <taxon>Russulales</taxon>
        <taxon>Russulaceae</taxon>
        <taxon>Multifurca</taxon>
    </lineage>
</organism>